<sequence>MKTNYRYFSMKRVADGQLTEEERTEASSQEWLKTAKFQEVLGADSSHKSLFLLLSQPDGSQGILLANKSPFSEDKADIEKLLETAKLQEISRNDIFGSYNIEVDAGLNLLKSQLIYPVNDRLIAKYRQEEKYVIRETPELYEKVTKPYIEKFQLNLNWVYNCLEKRSEVDKIIFEDEDRTNGFLLLQDIKWDGKTLENLYLLAIIHRHGLKSVRDLTGDDLEMLYNIRDKSLKAINEKYGLRTDQIKCYFHYQPSFYHLHVHFINLKYDAPASTTMSAILLDDVINNLELNPDHYKKSTLTFTRKHGDKLTEMFQISQ</sequence>
<keyword evidence="6 10" id="KW-0539">Nucleus</keyword>
<comment type="similarity">
    <text evidence="2 10">Belongs to the HIT family.</text>
</comment>
<evidence type="ECO:0000256" key="11">
    <source>
        <dbReference type="PIRSR" id="PIRSR028973-1"/>
    </source>
</evidence>
<dbReference type="FunFam" id="3.30.428.10:FF:000006">
    <property type="entry name" value="m7GpppX diphosphatase"/>
    <property type="match status" value="1"/>
</dbReference>
<dbReference type="FunFam" id="3.30.200.40:FF:000003">
    <property type="entry name" value="m7GpppX diphosphatase"/>
    <property type="match status" value="1"/>
</dbReference>
<dbReference type="Pfam" id="PF11969">
    <property type="entry name" value="DcpS_C"/>
    <property type="match status" value="1"/>
</dbReference>
<comment type="function">
    <text evidence="10">Decapping scavenger enzyme that catalyzes the cleavage of a residual cap structure following the degradation of mRNAs by the 3'-&gt;5' exosome-mediated mRNA decay pathway.</text>
</comment>
<keyword evidence="5 10" id="KW-0378">Hydrolase</keyword>
<organism evidence="13 14">
    <name type="scientific">Caenorhabditis tropicalis</name>
    <dbReference type="NCBI Taxonomy" id="1561998"/>
    <lineage>
        <taxon>Eukaryota</taxon>
        <taxon>Metazoa</taxon>
        <taxon>Ecdysozoa</taxon>
        <taxon>Nematoda</taxon>
        <taxon>Chromadorea</taxon>
        <taxon>Rhabditida</taxon>
        <taxon>Rhabditina</taxon>
        <taxon>Rhabditomorpha</taxon>
        <taxon>Rhabditoidea</taxon>
        <taxon>Rhabditidae</taxon>
        <taxon>Peloderinae</taxon>
        <taxon>Caenorhabditis</taxon>
    </lineage>
</organism>
<evidence type="ECO:0000256" key="5">
    <source>
        <dbReference type="ARBA" id="ARBA00022801"/>
    </source>
</evidence>
<accession>A0A1I7V4S6</accession>
<dbReference type="PANTHER" id="PTHR12978">
    <property type="entry name" value="HISTIDINE TRIAD HIT PROTEIN MEMBER"/>
    <property type="match status" value="1"/>
</dbReference>
<evidence type="ECO:0000256" key="6">
    <source>
        <dbReference type="ARBA" id="ARBA00023242"/>
    </source>
</evidence>
<dbReference type="Proteomes" id="UP000095282">
    <property type="component" value="Unplaced"/>
</dbReference>
<feature type="binding site" evidence="12">
    <location>
        <position position="158"/>
    </location>
    <ligand>
        <name>substrate</name>
    </ligand>
</feature>
<evidence type="ECO:0000256" key="7">
    <source>
        <dbReference type="ARBA" id="ARBA00048222"/>
    </source>
</evidence>
<comment type="catalytic activity">
    <reaction evidence="8">
        <text>a 5'-end (N(2),N(2),N(7)-trimethyl 5'-triphosphoguanosine)-ribonucleoside in mRNA + H2O = (N(2),N(2),N(7))-trimethyl-GMP + a 5'-end diphospho-ribonucleoside in mRNA + 2 H(+)</text>
        <dbReference type="Rhea" id="RHEA:65384"/>
        <dbReference type="Rhea" id="RHEA-COMP:17165"/>
        <dbReference type="Rhea" id="RHEA-COMP:17171"/>
        <dbReference type="ChEBI" id="CHEBI:15377"/>
        <dbReference type="ChEBI" id="CHEBI:15378"/>
        <dbReference type="ChEBI" id="CHEBI:74434"/>
        <dbReference type="ChEBI" id="CHEBI:167616"/>
        <dbReference type="ChEBI" id="CHEBI:167623"/>
        <dbReference type="EC" id="3.6.1.59"/>
    </reaction>
</comment>
<dbReference type="Gene3D" id="3.30.200.40">
    <property type="entry name" value="Scavenger mRNA decapping enzyme, N-terminal domain"/>
    <property type="match status" value="1"/>
</dbReference>
<dbReference type="PIRSF" id="PIRSF028973">
    <property type="entry name" value="Scavenger_mRNA_decap_enz"/>
    <property type="match status" value="1"/>
</dbReference>
<dbReference type="GO" id="GO:0006397">
    <property type="term" value="P:mRNA processing"/>
    <property type="evidence" value="ECO:0007669"/>
    <property type="project" value="UniProtKB-KW"/>
</dbReference>
<dbReference type="SUPFAM" id="SSF54197">
    <property type="entry name" value="HIT-like"/>
    <property type="match status" value="1"/>
</dbReference>
<comment type="function">
    <text evidence="9">Decapping scavenger enzyme that catalyzes the cleavage of a residual cap structure following the degradation of mRNAs of the 3'-&gt;5' exosome-mediated mRNA decay pathway. Hydrolyzes cap analog structures like 7-methylguanosine nucleoside triphosphate (m7GpppG) and tri-methyl guanosine nucleoside triphosphate (m3(2,2,7)GpppG) with up to 2 nucleotide substrates (small capped oligoribonucleotides) and specifically releases 5'-phosphorylated RNA fragments and 7-methylguanosine monophosphate (m7GMP). Does not hydrolyze unmethylated cap analog (GpppG) and shows no decapping activity on intact m7GpppG-capped mRNA molecules. Does not hydrolyze 7-methylguanosine diphosphate (m7GDP) and tri-methylguanosine diphosphate (m3(2,2,7)GDP) to m(7)GMP and m3(2,2,7)GMP, respectively. May also play a role in the 5'-&gt;3 mRNA decay pathway; m7GDP, the downstream product released by the 5'-&gt;3' mRNA mediated decapping activity, may be also converted by dcs-1 to m7GMP. Binds to m7GpppG and strongly to m7GDP.</text>
</comment>
<evidence type="ECO:0000256" key="10">
    <source>
        <dbReference type="PIRNR" id="PIRNR028973"/>
    </source>
</evidence>
<dbReference type="EC" id="3.6.1.59" evidence="3 10"/>
<comment type="subcellular location">
    <subcellularLocation>
        <location evidence="1 10">Nucleus</location>
    </subcellularLocation>
</comment>
<feature type="binding site" evidence="12">
    <location>
        <position position="168"/>
    </location>
    <ligand>
        <name>substrate</name>
    </ligand>
</feature>
<dbReference type="SUPFAM" id="SSF102860">
    <property type="entry name" value="mRNA decapping enzyme DcpS N-terminal domain"/>
    <property type="match status" value="1"/>
</dbReference>
<dbReference type="InterPro" id="IPR011145">
    <property type="entry name" value="Scavenger_mRNA_decap_enz_N"/>
</dbReference>
<dbReference type="PANTHER" id="PTHR12978:SF0">
    <property type="entry name" value="M7GPPPX DIPHOSPHATASE"/>
    <property type="match status" value="1"/>
</dbReference>
<keyword evidence="13" id="KW-1185">Reference proteome</keyword>
<dbReference type="eggNOG" id="KOG3969">
    <property type="taxonomic scope" value="Eukaryota"/>
</dbReference>
<protein>
    <recommendedName>
        <fullName evidence="4 10">m7GpppX diphosphatase</fullName>
        <ecNumber evidence="3 10">3.6.1.59</ecNumber>
    </recommendedName>
</protein>
<evidence type="ECO:0000256" key="9">
    <source>
        <dbReference type="ARBA" id="ARBA00056955"/>
    </source>
</evidence>
<proteinExistence type="inferred from homology"/>
<dbReference type="GO" id="GO:0000932">
    <property type="term" value="C:P-body"/>
    <property type="evidence" value="ECO:0007669"/>
    <property type="project" value="TreeGrafter"/>
</dbReference>
<dbReference type="GO" id="GO:0140932">
    <property type="term" value="F:5'-(N(7)-methyl 5'-triphosphoguanosine)-[mRNA] diphosphatase activity"/>
    <property type="evidence" value="ECO:0007669"/>
    <property type="project" value="UniProtKB-EC"/>
</dbReference>
<dbReference type="STRING" id="1561998.A0A1I7V4S6"/>
<feature type="binding site" evidence="12">
    <location>
        <position position="188"/>
    </location>
    <ligand>
        <name>substrate</name>
    </ligand>
</feature>
<evidence type="ECO:0000256" key="1">
    <source>
        <dbReference type="ARBA" id="ARBA00004123"/>
    </source>
</evidence>
<evidence type="ECO:0000313" key="14">
    <source>
        <dbReference type="WBParaSite" id="Csp11.Scaffold75.g457.t2"/>
    </source>
</evidence>
<dbReference type="InterPro" id="IPR008594">
    <property type="entry name" value="DcpS/DCS2"/>
</dbReference>
<dbReference type="GO" id="GO:0005634">
    <property type="term" value="C:nucleus"/>
    <property type="evidence" value="ECO:0007669"/>
    <property type="project" value="UniProtKB-SubCell"/>
</dbReference>
<evidence type="ECO:0000256" key="8">
    <source>
        <dbReference type="ARBA" id="ARBA00050148"/>
    </source>
</evidence>
<dbReference type="WBParaSite" id="Csp11.Scaffold75.g457.t2">
    <property type="protein sequence ID" value="Csp11.Scaffold75.g457.t2"/>
    <property type="gene ID" value="Csp11.Scaffold75.g457"/>
</dbReference>
<name>A0A1I7V4S6_9PELO</name>
<reference evidence="14" key="1">
    <citation type="submission" date="2016-11" db="UniProtKB">
        <authorList>
            <consortium name="WormBaseParasite"/>
        </authorList>
    </citation>
    <scope>IDENTIFICATION</scope>
</reference>
<evidence type="ECO:0000256" key="12">
    <source>
        <dbReference type="PIRSR" id="PIRSR028973-2"/>
    </source>
</evidence>
<feature type="binding site" evidence="12">
    <location>
        <begin position="251"/>
        <end position="262"/>
    </location>
    <ligand>
        <name>substrate</name>
    </ligand>
</feature>
<dbReference type="Pfam" id="PF05652">
    <property type="entry name" value="DcpS"/>
    <property type="match status" value="1"/>
</dbReference>
<keyword evidence="10" id="KW-0507">mRNA processing</keyword>
<dbReference type="InterPro" id="IPR036265">
    <property type="entry name" value="HIT-like_sf"/>
</dbReference>
<feature type="active site" description="Nucleophile" evidence="11">
    <location>
        <position position="260"/>
    </location>
</feature>
<dbReference type="GO" id="GO:0000340">
    <property type="term" value="F:RNA 7-methylguanosine cap binding"/>
    <property type="evidence" value="ECO:0007669"/>
    <property type="project" value="UniProtKB-UniRule"/>
</dbReference>
<dbReference type="Gene3D" id="3.30.428.10">
    <property type="entry name" value="HIT-like"/>
    <property type="match status" value="1"/>
</dbReference>
<evidence type="ECO:0000256" key="4">
    <source>
        <dbReference type="ARBA" id="ARBA00015636"/>
    </source>
</evidence>
<evidence type="ECO:0000256" key="2">
    <source>
        <dbReference type="ARBA" id="ARBA00010208"/>
    </source>
</evidence>
<feature type="binding site" evidence="12">
    <location>
        <position position="190"/>
    </location>
    <ligand>
        <name>substrate</name>
    </ligand>
</feature>
<evidence type="ECO:0000256" key="3">
    <source>
        <dbReference type="ARBA" id="ARBA00012520"/>
    </source>
</evidence>
<evidence type="ECO:0000313" key="13">
    <source>
        <dbReference type="Proteomes" id="UP000095282"/>
    </source>
</evidence>
<dbReference type="GO" id="GO:0000290">
    <property type="term" value="P:deadenylation-dependent decapping of nuclear-transcribed mRNA"/>
    <property type="evidence" value="ECO:0007669"/>
    <property type="project" value="UniProtKB-UniRule"/>
</dbReference>
<dbReference type="AlphaFoldDB" id="A0A1I7V4S6"/>
<comment type="catalytic activity">
    <reaction evidence="7 10">
        <text>a 5'-end (N(7)-methyl 5'-triphosphoguanosine)-ribonucleoside in mRNA + H2O = N(7)-methyl-GMP + a 5'-end diphospho-ribonucleoside in mRNA + 2 H(+)</text>
        <dbReference type="Rhea" id="RHEA:65388"/>
        <dbReference type="Rhea" id="RHEA-COMP:17165"/>
        <dbReference type="Rhea" id="RHEA-COMP:17167"/>
        <dbReference type="ChEBI" id="CHEBI:15377"/>
        <dbReference type="ChEBI" id="CHEBI:15378"/>
        <dbReference type="ChEBI" id="CHEBI:58285"/>
        <dbReference type="ChEBI" id="CHEBI:156461"/>
        <dbReference type="ChEBI" id="CHEBI:167616"/>
        <dbReference type="EC" id="3.6.1.59"/>
    </reaction>
</comment>